<proteinExistence type="predicted"/>
<dbReference type="Pfam" id="PF00078">
    <property type="entry name" value="RVT_1"/>
    <property type="match status" value="1"/>
</dbReference>
<dbReference type="Pfam" id="PF17919">
    <property type="entry name" value="RT_RNaseH_2"/>
    <property type="match status" value="1"/>
</dbReference>
<keyword evidence="3" id="KW-1185">Reference proteome</keyword>
<comment type="caution">
    <text evidence="2">The sequence shown here is derived from an EMBL/GenBank/DDBJ whole genome shotgun (WGS) entry which is preliminary data.</text>
</comment>
<dbReference type="InterPro" id="IPR043128">
    <property type="entry name" value="Rev_trsase/Diguanyl_cyclase"/>
</dbReference>
<dbReference type="AlphaFoldDB" id="A0A9Q3D194"/>
<dbReference type="PANTHER" id="PTHR33064:SF37">
    <property type="entry name" value="RIBONUCLEASE H"/>
    <property type="match status" value="1"/>
</dbReference>
<dbReference type="InterPro" id="IPR051320">
    <property type="entry name" value="Viral_Replic_Matur_Polypro"/>
</dbReference>
<dbReference type="EMBL" id="AVOT02011392">
    <property type="protein sequence ID" value="MBW0492032.1"/>
    <property type="molecule type" value="Genomic_DNA"/>
</dbReference>
<evidence type="ECO:0000259" key="1">
    <source>
        <dbReference type="PROSITE" id="PS50878"/>
    </source>
</evidence>
<dbReference type="PROSITE" id="PS50878">
    <property type="entry name" value="RT_POL"/>
    <property type="match status" value="1"/>
</dbReference>
<dbReference type="InterPro" id="IPR043502">
    <property type="entry name" value="DNA/RNA_pol_sf"/>
</dbReference>
<gene>
    <name evidence="2" type="ORF">O181_031747</name>
</gene>
<organism evidence="2 3">
    <name type="scientific">Austropuccinia psidii MF-1</name>
    <dbReference type="NCBI Taxonomy" id="1389203"/>
    <lineage>
        <taxon>Eukaryota</taxon>
        <taxon>Fungi</taxon>
        <taxon>Dikarya</taxon>
        <taxon>Basidiomycota</taxon>
        <taxon>Pucciniomycotina</taxon>
        <taxon>Pucciniomycetes</taxon>
        <taxon>Pucciniales</taxon>
        <taxon>Sphaerophragmiaceae</taxon>
        <taxon>Austropuccinia</taxon>
    </lineage>
</organism>
<dbReference type="PANTHER" id="PTHR33064">
    <property type="entry name" value="POL PROTEIN"/>
    <property type="match status" value="1"/>
</dbReference>
<protein>
    <recommendedName>
        <fullName evidence="1">Reverse transcriptase domain-containing protein</fullName>
    </recommendedName>
</protein>
<dbReference type="SUPFAM" id="SSF56672">
    <property type="entry name" value="DNA/RNA polymerases"/>
    <property type="match status" value="1"/>
</dbReference>
<dbReference type="InterPro" id="IPR041577">
    <property type="entry name" value="RT_RNaseH_2"/>
</dbReference>
<name>A0A9Q3D194_9BASI</name>
<dbReference type="InterPro" id="IPR000477">
    <property type="entry name" value="RT_dom"/>
</dbReference>
<accession>A0A9Q3D194</accession>
<reference evidence="2" key="1">
    <citation type="submission" date="2021-03" db="EMBL/GenBank/DDBJ databases">
        <title>Draft genome sequence of rust myrtle Austropuccinia psidii MF-1, a brazilian biotype.</title>
        <authorList>
            <person name="Quecine M.C."/>
            <person name="Pachon D.M.R."/>
            <person name="Bonatelli M.L."/>
            <person name="Correr F.H."/>
            <person name="Franceschini L.M."/>
            <person name="Leite T.F."/>
            <person name="Margarido G.R.A."/>
            <person name="Almeida C.A."/>
            <person name="Ferrarezi J.A."/>
            <person name="Labate C.A."/>
        </authorList>
    </citation>
    <scope>NUCLEOTIDE SEQUENCE</scope>
    <source>
        <strain evidence="2">MF-1</strain>
    </source>
</reference>
<evidence type="ECO:0000313" key="2">
    <source>
        <dbReference type="EMBL" id="MBW0492032.1"/>
    </source>
</evidence>
<dbReference type="Proteomes" id="UP000765509">
    <property type="component" value="Unassembled WGS sequence"/>
</dbReference>
<sequence length="216" mass="24558">MPFGIKNAPSHFQRMINEIFPEDISEQWLIIYIDDIIIGSKTWEKHISRLFRVLGKIQYLNMKISLNKCHFGFKELKDLGHVVSGLSLSIDKSKCSAVLLKPIPQNKKEIQLFLGFSGYNTQHTEDFASIARPLDKLCDKDTIFEMTVDIFKAFESLTQALTTATLLLMPDFKLPFNLYIDASGDGLCSSLHQFQIINDKSIEGPICSISRQIKPN</sequence>
<feature type="domain" description="Reverse transcriptase" evidence="1">
    <location>
        <begin position="1"/>
        <end position="118"/>
    </location>
</feature>
<evidence type="ECO:0000313" key="3">
    <source>
        <dbReference type="Proteomes" id="UP000765509"/>
    </source>
</evidence>
<dbReference type="Gene3D" id="3.30.70.270">
    <property type="match status" value="2"/>
</dbReference>